<dbReference type="InterPro" id="IPR018825">
    <property type="entry name" value="DUF2427"/>
</dbReference>
<dbReference type="Gene3D" id="1.20.120.1770">
    <property type="match status" value="1"/>
</dbReference>
<evidence type="ECO:0000256" key="7">
    <source>
        <dbReference type="SAM" id="MobiDB-lite"/>
    </source>
</evidence>
<feature type="region of interest" description="Disordered" evidence="7">
    <location>
        <begin position="397"/>
        <end position="439"/>
    </location>
</feature>
<feature type="compositionally biased region" description="Basic and acidic residues" evidence="7">
    <location>
        <begin position="408"/>
        <end position="425"/>
    </location>
</feature>
<accession>A0AAN6YE77</accession>
<feature type="domain" description="DOMON" evidence="9">
    <location>
        <begin position="24"/>
        <end position="150"/>
    </location>
</feature>
<reference evidence="10" key="2">
    <citation type="submission" date="2023-05" db="EMBL/GenBank/DDBJ databases">
        <authorList>
            <consortium name="Lawrence Berkeley National Laboratory"/>
            <person name="Steindorff A."/>
            <person name="Hensen N."/>
            <person name="Bonometti L."/>
            <person name="Westerberg I."/>
            <person name="Brannstrom I.O."/>
            <person name="Guillou S."/>
            <person name="Cros-Aarteil S."/>
            <person name="Calhoun S."/>
            <person name="Haridas S."/>
            <person name="Kuo A."/>
            <person name="Mondo S."/>
            <person name="Pangilinan J."/>
            <person name="Riley R."/>
            <person name="Labutti K."/>
            <person name="Andreopoulos B."/>
            <person name="Lipzen A."/>
            <person name="Chen C."/>
            <person name="Yanf M."/>
            <person name="Daum C."/>
            <person name="Ng V."/>
            <person name="Clum A."/>
            <person name="Ohm R."/>
            <person name="Martin F."/>
            <person name="Silar P."/>
            <person name="Natvig D."/>
            <person name="Lalanne C."/>
            <person name="Gautier V."/>
            <person name="Ament-Velasquez S.L."/>
            <person name="Kruys A."/>
            <person name="Hutchinson M.I."/>
            <person name="Powell A.J."/>
            <person name="Barry K."/>
            <person name="Miller A.N."/>
            <person name="Grigoriev I.V."/>
            <person name="Debuchy R."/>
            <person name="Gladieux P."/>
            <person name="Thoren M.H."/>
            <person name="Johannesson H."/>
        </authorList>
    </citation>
    <scope>NUCLEOTIDE SEQUENCE</scope>
    <source>
        <strain evidence="10">PSN293</strain>
    </source>
</reference>
<keyword evidence="4" id="KW-0249">Electron transport</keyword>
<name>A0AAN6YE77_9PEZI</name>
<proteinExistence type="predicted"/>
<evidence type="ECO:0000256" key="8">
    <source>
        <dbReference type="SAM" id="Phobius"/>
    </source>
</evidence>
<dbReference type="Proteomes" id="UP001301769">
    <property type="component" value="Unassembled WGS sequence"/>
</dbReference>
<feature type="transmembrane region" description="Helical" evidence="8">
    <location>
        <begin position="369"/>
        <end position="387"/>
    </location>
</feature>
<dbReference type="InterPro" id="IPR006593">
    <property type="entry name" value="Cyt_b561/ferric_Rdtase_TM"/>
</dbReference>
<comment type="caution">
    <text evidence="10">The sequence shown here is derived from an EMBL/GenBank/DDBJ whole genome shotgun (WGS) entry which is preliminary data.</text>
</comment>
<dbReference type="GO" id="GO:0015986">
    <property type="term" value="P:proton motive force-driven ATP synthesis"/>
    <property type="evidence" value="ECO:0007669"/>
    <property type="project" value="InterPro"/>
</dbReference>
<protein>
    <submittedName>
        <fullName evidence="10">CBD9-like protein</fullName>
    </submittedName>
</protein>
<feature type="transmembrane region" description="Helical" evidence="8">
    <location>
        <begin position="302"/>
        <end position="320"/>
    </location>
</feature>
<evidence type="ECO:0000313" key="11">
    <source>
        <dbReference type="Proteomes" id="UP001301769"/>
    </source>
</evidence>
<feature type="transmembrane region" description="Helical" evidence="8">
    <location>
        <begin position="235"/>
        <end position="257"/>
    </location>
</feature>
<keyword evidence="5 8" id="KW-1133">Transmembrane helix</keyword>
<feature type="transmembrane region" description="Helical" evidence="8">
    <location>
        <begin position="269"/>
        <end position="290"/>
    </location>
</feature>
<dbReference type="PANTHER" id="PTHR47797:SF4">
    <property type="entry name" value="DOMON DOMAIN-CONTAINING PROTEIN"/>
    <property type="match status" value="1"/>
</dbReference>
<dbReference type="GO" id="GO:0016020">
    <property type="term" value="C:membrane"/>
    <property type="evidence" value="ECO:0007669"/>
    <property type="project" value="UniProtKB-SubCell"/>
</dbReference>
<dbReference type="CDD" id="cd09630">
    <property type="entry name" value="CDH_like_cytochrome"/>
    <property type="match status" value="1"/>
</dbReference>
<dbReference type="InterPro" id="IPR019711">
    <property type="entry name" value="ATP_synth_F0_suH"/>
</dbReference>
<evidence type="ECO:0000256" key="2">
    <source>
        <dbReference type="ARBA" id="ARBA00022448"/>
    </source>
</evidence>
<organism evidence="10 11">
    <name type="scientific">Rhypophila decipiens</name>
    <dbReference type="NCBI Taxonomy" id="261697"/>
    <lineage>
        <taxon>Eukaryota</taxon>
        <taxon>Fungi</taxon>
        <taxon>Dikarya</taxon>
        <taxon>Ascomycota</taxon>
        <taxon>Pezizomycotina</taxon>
        <taxon>Sordariomycetes</taxon>
        <taxon>Sordariomycetidae</taxon>
        <taxon>Sordariales</taxon>
        <taxon>Naviculisporaceae</taxon>
        <taxon>Rhypophila</taxon>
    </lineage>
</organism>
<dbReference type="AlphaFoldDB" id="A0AAN6YE77"/>
<evidence type="ECO:0000256" key="5">
    <source>
        <dbReference type="ARBA" id="ARBA00022989"/>
    </source>
</evidence>
<keyword evidence="6 8" id="KW-0472">Membrane</keyword>
<feature type="region of interest" description="Disordered" evidence="7">
    <location>
        <begin position="182"/>
        <end position="221"/>
    </location>
</feature>
<reference evidence="10" key="1">
    <citation type="journal article" date="2023" name="Mol. Phylogenet. Evol.">
        <title>Genome-scale phylogeny and comparative genomics of the fungal order Sordariales.</title>
        <authorList>
            <person name="Hensen N."/>
            <person name="Bonometti L."/>
            <person name="Westerberg I."/>
            <person name="Brannstrom I.O."/>
            <person name="Guillou S."/>
            <person name="Cros-Aarteil S."/>
            <person name="Calhoun S."/>
            <person name="Haridas S."/>
            <person name="Kuo A."/>
            <person name="Mondo S."/>
            <person name="Pangilinan J."/>
            <person name="Riley R."/>
            <person name="LaButti K."/>
            <person name="Andreopoulos B."/>
            <person name="Lipzen A."/>
            <person name="Chen C."/>
            <person name="Yan M."/>
            <person name="Daum C."/>
            <person name="Ng V."/>
            <person name="Clum A."/>
            <person name="Steindorff A."/>
            <person name="Ohm R.A."/>
            <person name="Martin F."/>
            <person name="Silar P."/>
            <person name="Natvig D.O."/>
            <person name="Lalanne C."/>
            <person name="Gautier V."/>
            <person name="Ament-Velasquez S.L."/>
            <person name="Kruys A."/>
            <person name="Hutchinson M.I."/>
            <person name="Powell A.J."/>
            <person name="Barry K."/>
            <person name="Miller A.N."/>
            <person name="Grigoriev I.V."/>
            <person name="Debuchy R."/>
            <person name="Gladieux P."/>
            <person name="Hiltunen Thoren M."/>
            <person name="Johannesson H."/>
        </authorList>
    </citation>
    <scope>NUCLEOTIDE SEQUENCE</scope>
    <source>
        <strain evidence="10">PSN293</strain>
    </source>
</reference>
<dbReference type="SMART" id="SM00665">
    <property type="entry name" value="B561"/>
    <property type="match status" value="1"/>
</dbReference>
<feature type="transmembrane region" description="Helical" evidence="8">
    <location>
        <begin position="340"/>
        <end position="357"/>
    </location>
</feature>
<dbReference type="EMBL" id="MU858058">
    <property type="protein sequence ID" value="KAK4217653.1"/>
    <property type="molecule type" value="Genomic_DNA"/>
</dbReference>
<evidence type="ECO:0000256" key="4">
    <source>
        <dbReference type="ARBA" id="ARBA00022982"/>
    </source>
</evidence>
<dbReference type="SUPFAM" id="SSF49344">
    <property type="entry name" value="CBD9-like"/>
    <property type="match status" value="1"/>
</dbReference>
<evidence type="ECO:0000256" key="6">
    <source>
        <dbReference type="ARBA" id="ARBA00023136"/>
    </source>
</evidence>
<evidence type="ECO:0000259" key="9">
    <source>
        <dbReference type="PROSITE" id="PS50836"/>
    </source>
</evidence>
<dbReference type="PROSITE" id="PS50836">
    <property type="entry name" value="DOMON"/>
    <property type="match status" value="1"/>
</dbReference>
<keyword evidence="3 8" id="KW-0812">Transmembrane</keyword>
<evidence type="ECO:0000256" key="3">
    <source>
        <dbReference type="ARBA" id="ARBA00022692"/>
    </source>
</evidence>
<dbReference type="Pfam" id="PF10775">
    <property type="entry name" value="ATP_sub_h"/>
    <property type="match status" value="1"/>
</dbReference>
<dbReference type="InterPro" id="IPR005018">
    <property type="entry name" value="DOMON_domain"/>
</dbReference>
<comment type="subcellular location">
    <subcellularLocation>
        <location evidence="1">Membrane</location>
    </subcellularLocation>
</comment>
<dbReference type="Pfam" id="PF10348">
    <property type="entry name" value="DUF2427"/>
    <property type="match status" value="1"/>
</dbReference>
<dbReference type="SMART" id="SM00664">
    <property type="entry name" value="DoH"/>
    <property type="match status" value="1"/>
</dbReference>
<dbReference type="Gene3D" id="2.60.40.1210">
    <property type="entry name" value="Cellobiose dehydrogenase, cytochrome domain"/>
    <property type="match status" value="1"/>
</dbReference>
<evidence type="ECO:0000313" key="10">
    <source>
        <dbReference type="EMBL" id="KAK4217653.1"/>
    </source>
</evidence>
<sequence>MVTCNSGGYGVNAATQQYCTADDPNICFSIAVPSSSANAGSGNIYFQISAPTTYQWVALGTGSRMTGSNIFLVYQDGSGNLTVSPRLGTQYVEPQLDTSSTAAKLTLLAGSGVQDGKMIANIRCANCETWSGGSMSLTSSANWISAWKRGSSLSTTAKDASISKHDSTDRFSLDMSTASISSDSNPFLRDSTAGSGSGSGTGAGSGTGSGSGSGSGSNTGSGFTQEEGSLISAKVLVAHGIIMALVMAILYPLGSLLMPLLGNWKVHAAWQTVSFILMWVGFGIGVKCALDRESLFKQAHTILGTVVVCLMFIQPILGFVHHRHFVAHQSRGMVSYAHIWYGRALLVLGVVNGGLGLQLSDERDSLKIAYSVIAAIVFFLYFAAKLWSTFQKKQRGIPKQVNSPRSRSSVDHPRRPYQEGKRRDAAASSRQLESVDATLHSPELRDTNTALLSTIQGARKAVASVSRLAQTQMRTFIAPTVTRRADFVQELYLKELKAYKPAPIKDSDAAGQVATFNLPKTPKSPEETDLASSLKEYESMAVEVEGQAAADAGQPAAVVEDWLVEEEEDDAHHGH</sequence>
<evidence type="ECO:0000256" key="1">
    <source>
        <dbReference type="ARBA" id="ARBA00004370"/>
    </source>
</evidence>
<keyword evidence="2" id="KW-0813">Transport</keyword>
<dbReference type="CDD" id="cd08760">
    <property type="entry name" value="Cyt_b561_FRRS1_like"/>
    <property type="match status" value="1"/>
</dbReference>
<keyword evidence="11" id="KW-1185">Reference proteome</keyword>
<dbReference type="PANTHER" id="PTHR47797">
    <property type="entry name" value="DEHYDROGENASE, PUTATIVE (AFU_ORTHOLOGUE AFUA_8G05805)-RELATED"/>
    <property type="match status" value="1"/>
</dbReference>
<dbReference type="Pfam" id="PF16010">
    <property type="entry name" value="CDH-cyt"/>
    <property type="match status" value="1"/>
</dbReference>
<dbReference type="InterPro" id="IPR015920">
    <property type="entry name" value="Cellobiose_DH-like_cyt"/>
</dbReference>
<feature type="compositionally biased region" description="Gly residues" evidence="7">
    <location>
        <begin position="195"/>
        <end position="219"/>
    </location>
</feature>
<gene>
    <name evidence="10" type="ORF">QBC37DRAFT_276894</name>
</gene>